<proteinExistence type="predicted"/>
<dbReference type="EMBL" id="FCNY02000002">
    <property type="protein sequence ID" value="SAL20240.1"/>
    <property type="molecule type" value="Genomic_DNA"/>
</dbReference>
<name>A0A158FM79_CABCO</name>
<gene>
    <name evidence="1" type="ORF">AWB70_01022</name>
</gene>
<organism evidence="1 2">
    <name type="scientific">Caballeronia cordobensis</name>
    <name type="common">Burkholderia cordobensis</name>
    <dbReference type="NCBI Taxonomy" id="1353886"/>
    <lineage>
        <taxon>Bacteria</taxon>
        <taxon>Pseudomonadati</taxon>
        <taxon>Pseudomonadota</taxon>
        <taxon>Betaproteobacteria</taxon>
        <taxon>Burkholderiales</taxon>
        <taxon>Burkholderiaceae</taxon>
        <taxon>Caballeronia</taxon>
    </lineage>
</organism>
<evidence type="ECO:0000313" key="2">
    <source>
        <dbReference type="Proteomes" id="UP000054740"/>
    </source>
</evidence>
<keyword evidence="2" id="KW-1185">Reference proteome</keyword>
<dbReference type="AlphaFoldDB" id="A0A158FM79"/>
<reference evidence="2" key="1">
    <citation type="submission" date="2016-01" db="EMBL/GenBank/DDBJ databases">
        <authorList>
            <person name="Peeters C."/>
        </authorList>
    </citation>
    <scope>NUCLEOTIDE SEQUENCE [LARGE SCALE GENOMIC DNA]</scope>
</reference>
<dbReference type="Proteomes" id="UP000054740">
    <property type="component" value="Unassembled WGS sequence"/>
</dbReference>
<sequence>MICPCNPAFEHKDGNLFFYYLIHRVTVQVKVAHACLSETFGSDGSPLGDEAAVLTNIERISDLVIRKAFDGEESPIGVMAADF</sequence>
<evidence type="ECO:0000313" key="1">
    <source>
        <dbReference type="EMBL" id="SAL20240.1"/>
    </source>
</evidence>
<accession>A0A158FM79</accession>
<protein>
    <submittedName>
        <fullName evidence="1">Uncharacterized protein</fullName>
    </submittedName>
</protein>